<comment type="caution">
    <text evidence="1">The sequence shown here is derived from an EMBL/GenBank/DDBJ whole genome shotgun (WGS) entry which is preliminary data.</text>
</comment>
<evidence type="ECO:0000313" key="2">
    <source>
        <dbReference type="Proteomes" id="UP001057402"/>
    </source>
</evidence>
<reference evidence="2" key="1">
    <citation type="journal article" date="2023" name="Front. Plant Sci.">
        <title>Chromosomal-level genome assembly of Melastoma candidum provides insights into trichome evolution.</title>
        <authorList>
            <person name="Zhong Y."/>
            <person name="Wu W."/>
            <person name="Sun C."/>
            <person name="Zou P."/>
            <person name="Liu Y."/>
            <person name="Dai S."/>
            <person name="Zhou R."/>
        </authorList>
    </citation>
    <scope>NUCLEOTIDE SEQUENCE [LARGE SCALE GENOMIC DNA]</scope>
</reference>
<proteinExistence type="predicted"/>
<gene>
    <name evidence="1" type="ORF">MLD38_034609</name>
</gene>
<accession>A0ACB9MCJ0</accession>
<evidence type="ECO:0000313" key="1">
    <source>
        <dbReference type="EMBL" id="KAI4321197.1"/>
    </source>
</evidence>
<dbReference type="EMBL" id="CM042889">
    <property type="protein sequence ID" value="KAI4321197.1"/>
    <property type="molecule type" value="Genomic_DNA"/>
</dbReference>
<sequence>MGEEGEVVMDLGSGGSSDGDRRNHPPPGEAQGSDLPPGLHQPNLPKAEPPGDGLGASADHPRRQLVPPPLTPRPAGRAGAGPPRGGFRGGRGEEGDVTGGEGGHSRGSKGSVVGPQVQGARGQSRDVDPLLLDAVDQVHVDSP</sequence>
<protein>
    <submittedName>
        <fullName evidence="1">Uncharacterized protein</fullName>
    </submittedName>
</protein>
<organism evidence="1 2">
    <name type="scientific">Melastoma candidum</name>
    <dbReference type="NCBI Taxonomy" id="119954"/>
    <lineage>
        <taxon>Eukaryota</taxon>
        <taxon>Viridiplantae</taxon>
        <taxon>Streptophyta</taxon>
        <taxon>Embryophyta</taxon>
        <taxon>Tracheophyta</taxon>
        <taxon>Spermatophyta</taxon>
        <taxon>Magnoliopsida</taxon>
        <taxon>eudicotyledons</taxon>
        <taxon>Gunneridae</taxon>
        <taxon>Pentapetalae</taxon>
        <taxon>rosids</taxon>
        <taxon>malvids</taxon>
        <taxon>Myrtales</taxon>
        <taxon>Melastomataceae</taxon>
        <taxon>Melastomatoideae</taxon>
        <taxon>Melastomateae</taxon>
        <taxon>Melastoma</taxon>
    </lineage>
</organism>
<name>A0ACB9MCJ0_9MYRT</name>
<keyword evidence="2" id="KW-1185">Reference proteome</keyword>
<dbReference type="Proteomes" id="UP001057402">
    <property type="component" value="Chromosome 10"/>
</dbReference>